<dbReference type="OrthoDB" id="9811587at2"/>
<dbReference type="AlphaFoldDB" id="A0A291QSC9"/>
<sequence length="519" mass="58536">MMFCIKFVWQLAIPNSKLPFINKVEKVSYQLLYFCQIMKLRILPKILLLASILITSMSTVSHAQEKWTFEQCVQYALEHNLTLKQSVLDKRMAELTLKQSRLSQIPTLNASIGGTFNNGRNINPNTNVAESVSFFSTSPNLGASIELFNWFRVRNTIAANRYEAEATYKLLEKAKNDIAFNIANAFLQIILANETIKVNQSQVKQTQAQLDNTKKLVAAGSVSEANQADIEAQLARDSSSLVTSKNNYIIAVLQMKAILNFDFETPFDVQLPADIKNVPLLSLDQVAPEMVFSSALANQPQTEVDKLRIKSAQKTLKAARATLLPSLFLSANLNTAYNNQTTHRVFTGTSSKLPIGLVDINNQTYQTYTITEDSYQDKTSIGTQFDNNFGQNIGASIRIPILNGWQARGQVENAKLQLENRKLTYDINTQQLRQDVYTAYANAEAALDKYKSALRIEESSAKAYDFATKRFDVGLLSSIEYITAQTNLFQAQTDRLYALYDYIFKVKLLEFYRDQKITL</sequence>
<dbReference type="Proteomes" id="UP000220133">
    <property type="component" value="Chromosome"/>
</dbReference>
<evidence type="ECO:0000256" key="1">
    <source>
        <dbReference type="ARBA" id="ARBA00004442"/>
    </source>
</evidence>
<keyword evidence="6" id="KW-0472">Membrane</keyword>
<evidence type="ECO:0000313" key="9">
    <source>
        <dbReference type="Proteomes" id="UP000220133"/>
    </source>
</evidence>
<dbReference type="GO" id="GO:0015288">
    <property type="term" value="F:porin activity"/>
    <property type="evidence" value="ECO:0007669"/>
    <property type="project" value="TreeGrafter"/>
</dbReference>
<evidence type="ECO:0000256" key="2">
    <source>
        <dbReference type="ARBA" id="ARBA00007613"/>
    </source>
</evidence>
<gene>
    <name evidence="8" type="ORF">COR50_06375</name>
</gene>
<comment type="subcellular location">
    <subcellularLocation>
        <location evidence="1">Cell outer membrane</location>
    </subcellularLocation>
</comment>
<dbReference type="GO" id="GO:0009279">
    <property type="term" value="C:cell outer membrane"/>
    <property type="evidence" value="ECO:0007669"/>
    <property type="project" value="UniProtKB-SubCell"/>
</dbReference>
<dbReference type="InterPro" id="IPR051906">
    <property type="entry name" value="TolC-like"/>
</dbReference>
<keyword evidence="9" id="KW-1185">Reference proteome</keyword>
<dbReference type="SUPFAM" id="SSF56954">
    <property type="entry name" value="Outer membrane efflux proteins (OEP)"/>
    <property type="match status" value="1"/>
</dbReference>
<comment type="similarity">
    <text evidence="2">Belongs to the outer membrane factor (OMF) (TC 1.B.17) family.</text>
</comment>
<dbReference type="KEGG" id="cbae:COR50_06375"/>
<accession>A0A291QSC9</accession>
<dbReference type="PANTHER" id="PTHR30026">
    <property type="entry name" value="OUTER MEMBRANE PROTEIN TOLC"/>
    <property type="match status" value="1"/>
</dbReference>
<dbReference type="GO" id="GO:0015562">
    <property type="term" value="F:efflux transmembrane transporter activity"/>
    <property type="evidence" value="ECO:0007669"/>
    <property type="project" value="InterPro"/>
</dbReference>
<dbReference type="EMBL" id="CP023777">
    <property type="protein sequence ID" value="ATL46835.1"/>
    <property type="molecule type" value="Genomic_DNA"/>
</dbReference>
<keyword evidence="4" id="KW-1134">Transmembrane beta strand</keyword>
<evidence type="ECO:0000256" key="6">
    <source>
        <dbReference type="ARBA" id="ARBA00023136"/>
    </source>
</evidence>
<keyword evidence="7" id="KW-0998">Cell outer membrane</keyword>
<evidence type="ECO:0000256" key="7">
    <source>
        <dbReference type="ARBA" id="ARBA00023237"/>
    </source>
</evidence>
<proteinExistence type="inferred from homology"/>
<name>A0A291QSC9_9BACT</name>
<keyword evidence="3" id="KW-0813">Transport</keyword>
<evidence type="ECO:0000256" key="3">
    <source>
        <dbReference type="ARBA" id="ARBA00022448"/>
    </source>
</evidence>
<dbReference type="PANTHER" id="PTHR30026:SF20">
    <property type="entry name" value="OUTER MEMBRANE PROTEIN TOLC"/>
    <property type="match status" value="1"/>
</dbReference>
<evidence type="ECO:0000313" key="8">
    <source>
        <dbReference type="EMBL" id="ATL46835.1"/>
    </source>
</evidence>
<dbReference type="Pfam" id="PF02321">
    <property type="entry name" value="OEP"/>
    <property type="match status" value="2"/>
</dbReference>
<evidence type="ECO:0000256" key="5">
    <source>
        <dbReference type="ARBA" id="ARBA00022692"/>
    </source>
</evidence>
<dbReference type="GO" id="GO:1990281">
    <property type="term" value="C:efflux pump complex"/>
    <property type="evidence" value="ECO:0007669"/>
    <property type="project" value="TreeGrafter"/>
</dbReference>
<dbReference type="InterPro" id="IPR003423">
    <property type="entry name" value="OMP_efflux"/>
</dbReference>
<reference evidence="8 9" key="1">
    <citation type="submission" date="2017-10" db="EMBL/GenBank/DDBJ databases">
        <title>Paenichitinophaga pekingensis gen. nov., sp. nov., isolated from activated sludge.</title>
        <authorList>
            <person name="Jin D."/>
            <person name="Kong X."/>
            <person name="Deng Y."/>
            <person name="Bai Z."/>
        </authorList>
    </citation>
    <scope>NUCLEOTIDE SEQUENCE [LARGE SCALE GENOMIC DNA]</scope>
    <source>
        <strain evidence="8 9">13</strain>
    </source>
</reference>
<dbReference type="Gene3D" id="1.20.1600.10">
    <property type="entry name" value="Outer membrane efflux proteins (OEP)"/>
    <property type="match status" value="1"/>
</dbReference>
<organism evidence="8 9">
    <name type="scientific">Chitinophaga caeni</name>
    <dbReference type="NCBI Taxonomy" id="2029983"/>
    <lineage>
        <taxon>Bacteria</taxon>
        <taxon>Pseudomonadati</taxon>
        <taxon>Bacteroidota</taxon>
        <taxon>Chitinophagia</taxon>
        <taxon>Chitinophagales</taxon>
        <taxon>Chitinophagaceae</taxon>
        <taxon>Chitinophaga</taxon>
    </lineage>
</organism>
<evidence type="ECO:0000256" key="4">
    <source>
        <dbReference type="ARBA" id="ARBA00022452"/>
    </source>
</evidence>
<keyword evidence="5" id="KW-0812">Transmembrane</keyword>
<protein>
    <submittedName>
        <fullName evidence="8">Transporter</fullName>
    </submittedName>
</protein>